<name>A0A6A6RRM2_9PLEO</name>
<dbReference type="Proteomes" id="UP000799753">
    <property type="component" value="Unassembled WGS sequence"/>
</dbReference>
<dbReference type="EMBL" id="MU006796">
    <property type="protein sequence ID" value="KAF2636888.1"/>
    <property type="molecule type" value="Genomic_DNA"/>
</dbReference>
<dbReference type="AlphaFoldDB" id="A0A6A6RRM2"/>
<proteinExistence type="predicted"/>
<evidence type="ECO:0000313" key="2">
    <source>
        <dbReference type="Proteomes" id="UP000799753"/>
    </source>
</evidence>
<accession>A0A6A6RRM2</accession>
<evidence type="ECO:0000313" key="1">
    <source>
        <dbReference type="EMBL" id="KAF2636888.1"/>
    </source>
</evidence>
<organism evidence="1 2">
    <name type="scientific">Massarina eburnea CBS 473.64</name>
    <dbReference type="NCBI Taxonomy" id="1395130"/>
    <lineage>
        <taxon>Eukaryota</taxon>
        <taxon>Fungi</taxon>
        <taxon>Dikarya</taxon>
        <taxon>Ascomycota</taxon>
        <taxon>Pezizomycotina</taxon>
        <taxon>Dothideomycetes</taxon>
        <taxon>Pleosporomycetidae</taxon>
        <taxon>Pleosporales</taxon>
        <taxon>Massarineae</taxon>
        <taxon>Massarinaceae</taxon>
        <taxon>Massarina</taxon>
    </lineage>
</organism>
<keyword evidence="2" id="KW-1185">Reference proteome</keyword>
<sequence>MFGSRSCSIVLSTSAHAVSAPMPHSVRLDEIAEKRKRKMTCEERKSAVWYMHRSMGEERKKACVLLLLRLSHADHLPNRPPIEHRKRLFGLRSPPKIT</sequence>
<protein>
    <submittedName>
        <fullName evidence="1">Uncharacterized protein</fullName>
    </submittedName>
</protein>
<gene>
    <name evidence="1" type="ORF">P280DRAFT_143622</name>
</gene>
<reference evidence="1" key="1">
    <citation type="journal article" date="2020" name="Stud. Mycol.">
        <title>101 Dothideomycetes genomes: a test case for predicting lifestyles and emergence of pathogens.</title>
        <authorList>
            <person name="Haridas S."/>
            <person name="Albert R."/>
            <person name="Binder M."/>
            <person name="Bloem J."/>
            <person name="Labutti K."/>
            <person name="Salamov A."/>
            <person name="Andreopoulos B."/>
            <person name="Baker S."/>
            <person name="Barry K."/>
            <person name="Bills G."/>
            <person name="Bluhm B."/>
            <person name="Cannon C."/>
            <person name="Castanera R."/>
            <person name="Culley D."/>
            <person name="Daum C."/>
            <person name="Ezra D."/>
            <person name="Gonzalez J."/>
            <person name="Henrissat B."/>
            <person name="Kuo A."/>
            <person name="Liang C."/>
            <person name="Lipzen A."/>
            <person name="Lutzoni F."/>
            <person name="Magnuson J."/>
            <person name="Mondo S."/>
            <person name="Nolan M."/>
            <person name="Ohm R."/>
            <person name="Pangilinan J."/>
            <person name="Park H.-J."/>
            <person name="Ramirez L."/>
            <person name="Alfaro M."/>
            <person name="Sun H."/>
            <person name="Tritt A."/>
            <person name="Yoshinaga Y."/>
            <person name="Zwiers L.-H."/>
            <person name="Turgeon B."/>
            <person name="Goodwin S."/>
            <person name="Spatafora J."/>
            <person name="Crous P."/>
            <person name="Grigoriev I."/>
        </authorList>
    </citation>
    <scope>NUCLEOTIDE SEQUENCE</scope>
    <source>
        <strain evidence="1">CBS 473.64</strain>
    </source>
</reference>